<evidence type="ECO:0000256" key="5">
    <source>
        <dbReference type="ARBA" id="ARBA00022840"/>
    </source>
</evidence>
<sequence length="347" mass="37532">MAQQHLMHTVFAPAKINLGLRITGRFANGYHRLESLFVPVSLFDRIEVRLSAADRVQHIWPIGEPTPKRRLLSLGALKNPLLWKTIALVRERLRDHADLELPRVAVTVDKRIPSPSGLGGASSDAAALIQALCLVAKAAAPDKSAQINEALQSDLFLKETTQLGADVPYFWRYGLEARAAMLNGIGHELAALEINNIGGFLCVPPFGFSTERMFAHVRSLPLPTAEATGGESAASKLALRLSEIPYSDEVVFGVKFVQNDFDRAAAAVFPNESRLLAQAKVAIARTVNQFFGSGFVVGMSGSGAALFAATETPVSQTMLAAYSGVLRARLGRDWRVFTFSTAGLRPP</sequence>
<keyword evidence="3 6" id="KW-0547">Nucleotide-binding</keyword>
<comment type="function">
    <text evidence="6">Catalyzes the phosphorylation of the position 2 hydroxy group of 4-diphosphocytidyl-2C-methyl-D-erythritol.</text>
</comment>
<feature type="active site" evidence="6">
    <location>
        <position position="15"/>
    </location>
</feature>
<dbReference type="PANTHER" id="PTHR43527:SF2">
    <property type="entry name" value="4-DIPHOSPHOCYTIDYL-2-C-METHYL-D-ERYTHRITOL KINASE, CHLOROPLASTIC"/>
    <property type="match status" value="1"/>
</dbReference>
<keyword evidence="6" id="KW-0414">Isoprene biosynthesis</keyword>
<dbReference type="Gene3D" id="3.30.70.890">
    <property type="entry name" value="GHMP kinase, C-terminal domain"/>
    <property type="match status" value="1"/>
</dbReference>
<dbReference type="InterPro" id="IPR006204">
    <property type="entry name" value="GHMP_kinase_N_dom"/>
</dbReference>
<evidence type="ECO:0000256" key="3">
    <source>
        <dbReference type="ARBA" id="ARBA00022741"/>
    </source>
</evidence>
<dbReference type="GO" id="GO:0019288">
    <property type="term" value="P:isopentenyl diphosphate biosynthetic process, methylerythritol 4-phosphate pathway"/>
    <property type="evidence" value="ECO:0007669"/>
    <property type="project" value="UniProtKB-UniRule"/>
</dbReference>
<feature type="binding site" evidence="6">
    <location>
        <begin position="113"/>
        <end position="123"/>
    </location>
    <ligand>
        <name>ATP</name>
        <dbReference type="ChEBI" id="CHEBI:30616"/>
    </ligand>
</feature>
<accession>I4B131</accession>
<reference evidence="8 9" key="1">
    <citation type="submission" date="2012-06" db="EMBL/GenBank/DDBJ databases">
        <title>The complete chromosome of genome of Turneriella parva DSM 21527.</title>
        <authorList>
            <consortium name="US DOE Joint Genome Institute (JGI-PGF)"/>
            <person name="Lucas S."/>
            <person name="Han J."/>
            <person name="Lapidus A."/>
            <person name="Bruce D."/>
            <person name="Goodwin L."/>
            <person name="Pitluck S."/>
            <person name="Peters L."/>
            <person name="Kyrpides N."/>
            <person name="Mavromatis K."/>
            <person name="Ivanova N."/>
            <person name="Mikhailova N."/>
            <person name="Chertkov O."/>
            <person name="Detter J.C."/>
            <person name="Tapia R."/>
            <person name="Han C."/>
            <person name="Land M."/>
            <person name="Hauser L."/>
            <person name="Markowitz V."/>
            <person name="Cheng J.-F."/>
            <person name="Hugenholtz P."/>
            <person name="Woyke T."/>
            <person name="Wu D."/>
            <person name="Gronow S."/>
            <person name="Wellnitz S."/>
            <person name="Brambilla E."/>
            <person name="Klenk H.-P."/>
            <person name="Eisen J.A."/>
        </authorList>
    </citation>
    <scope>NUCLEOTIDE SEQUENCE [LARGE SCALE GENOMIC DNA]</scope>
    <source>
        <strain evidence="9">ATCC BAA-1111 / DSM 21527 / NCTC 11395 / H</strain>
    </source>
</reference>
<name>I4B131_TURPD</name>
<feature type="domain" description="GHMP kinase N-terminal" evidence="7">
    <location>
        <begin position="82"/>
        <end position="142"/>
    </location>
</feature>
<protein>
    <recommendedName>
        <fullName evidence="1 6">4-diphosphocytidyl-2-C-methyl-D-erythritol kinase</fullName>
        <shortName evidence="6">CMK</shortName>
        <ecNumber evidence="6">2.7.1.148</ecNumber>
    </recommendedName>
    <alternativeName>
        <fullName evidence="6">4-(cytidine-5'-diphospho)-2-C-methyl-D-erythritol kinase</fullName>
    </alternativeName>
</protein>
<gene>
    <name evidence="6" type="primary">ispE</name>
    <name evidence="8" type="ordered locus">Turpa_0328</name>
</gene>
<dbReference type="Proteomes" id="UP000006048">
    <property type="component" value="Chromosome"/>
</dbReference>
<dbReference type="InterPro" id="IPR014721">
    <property type="entry name" value="Ribsml_uS5_D2-typ_fold_subgr"/>
</dbReference>
<evidence type="ECO:0000313" key="8">
    <source>
        <dbReference type="EMBL" id="AFM10988.1"/>
    </source>
</evidence>
<dbReference type="KEGG" id="tpx:Turpa_0328"/>
<evidence type="ECO:0000313" key="9">
    <source>
        <dbReference type="Proteomes" id="UP000006048"/>
    </source>
</evidence>
<feature type="active site" evidence="6">
    <location>
        <position position="166"/>
    </location>
</feature>
<dbReference type="UniPathway" id="UPA00056">
    <property type="reaction ID" value="UER00094"/>
</dbReference>
<keyword evidence="5 6" id="KW-0067">ATP-binding</keyword>
<dbReference type="SUPFAM" id="SSF54211">
    <property type="entry name" value="Ribosomal protein S5 domain 2-like"/>
    <property type="match status" value="1"/>
</dbReference>
<evidence type="ECO:0000256" key="2">
    <source>
        <dbReference type="ARBA" id="ARBA00022679"/>
    </source>
</evidence>
<organism evidence="8 9">
    <name type="scientific">Turneriella parva (strain ATCC BAA-1111 / DSM 21527 / NCTC 11395 / H)</name>
    <name type="common">Leptospira parva</name>
    <dbReference type="NCBI Taxonomy" id="869212"/>
    <lineage>
        <taxon>Bacteria</taxon>
        <taxon>Pseudomonadati</taxon>
        <taxon>Spirochaetota</taxon>
        <taxon>Spirochaetia</taxon>
        <taxon>Leptospirales</taxon>
        <taxon>Leptospiraceae</taxon>
        <taxon>Turneriella</taxon>
    </lineage>
</organism>
<dbReference type="PANTHER" id="PTHR43527">
    <property type="entry name" value="4-DIPHOSPHOCYTIDYL-2-C-METHYL-D-ERYTHRITOL KINASE, CHLOROPLASTIC"/>
    <property type="match status" value="1"/>
</dbReference>
<dbReference type="Pfam" id="PF00288">
    <property type="entry name" value="GHMP_kinases_N"/>
    <property type="match status" value="1"/>
</dbReference>
<dbReference type="Gene3D" id="3.30.230.10">
    <property type="match status" value="1"/>
</dbReference>
<dbReference type="EC" id="2.7.1.148" evidence="6"/>
<dbReference type="InterPro" id="IPR036554">
    <property type="entry name" value="GHMP_kinase_C_sf"/>
</dbReference>
<evidence type="ECO:0000256" key="4">
    <source>
        <dbReference type="ARBA" id="ARBA00022777"/>
    </source>
</evidence>
<dbReference type="HOGENOM" id="CLU_053057_3_0_12"/>
<dbReference type="GO" id="GO:0005524">
    <property type="term" value="F:ATP binding"/>
    <property type="evidence" value="ECO:0007669"/>
    <property type="project" value="UniProtKB-UniRule"/>
</dbReference>
<keyword evidence="4 6" id="KW-0418">Kinase</keyword>
<dbReference type="GO" id="GO:0050515">
    <property type="term" value="F:4-(cytidine 5'-diphospho)-2-C-methyl-D-erythritol kinase activity"/>
    <property type="evidence" value="ECO:0007669"/>
    <property type="project" value="UniProtKB-UniRule"/>
</dbReference>
<comment type="pathway">
    <text evidence="6">Isoprenoid biosynthesis; isopentenyl diphosphate biosynthesis via DXP pathway; isopentenyl diphosphate from 1-deoxy-D-xylulose 5-phosphate: step 3/6.</text>
</comment>
<dbReference type="GO" id="GO:0016114">
    <property type="term" value="P:terpenoid biosynthetic process"/>
    <property type="evidence" value="ECO:0007669"/>
    <property type="project" value="InterPro"/>
</dbReference>
<dbReference type="AlphaFoldDB" id="I4B131"/>
<comment type="catalytic activity">
    <reaction evidence="6">
        <text>4-CDP-2-C-methyl-D-erythritol + ATP = 4-CDP-2-C-methyl-D-erythritol 2-phosphate + ADP + H(+)</text>
        <dbReference type="Rhea" id="RHEA:18437"/>
        <dbReference type="ChEBI" id="CHEBI:15378"/>
        <dbReference type="ChEBI" id="CHEBI:30616"/>
        <dbReference type="ChEBI" id="CHEBI:57823"/>
        <dbReference type="ChEBI" id="CHEBI:57919"/>
        <dbReference type="ChEBI" id="CHEBI:456216"/>
        <dbReference type="EC" id="2.7.1.148"/>
    </reaction>
</comment>
<dbReference type="STRING" id="869212.Turpa_0328"/>
<dbReference type="PATRIC" id="fig|869212.3.peg.290"/>
<dbReference type="InterPro" id="IPR004424">
    <property type="entry name" value="IspE"/>
</dbReference>
<dbReference type="HAMAP" id="MF_00061">
    <property type="entry name" value="IspE"/>
    <property type="match status" value="1"/>
</dbReference>
<evidence type="ECO:0000259" key="7">
    <source>
        <dbReference type="Pfam" id="PF00288"/>
    </source>
</evidence>
<evidence type="ECO:0000256" key="6">
    <source>
        <dbReference type="HAMAP-Rule" id="MF_00061"/>
    </source>
</evidence>
<proteinExistence type="inferred from homology"/>
<dbReference type="InterPro" id="IPR020568">
    <property type="entry name" value="Ribosomal_Su5_D2-typ_SF"/>
</dbReference>
<keyword evidence="2 6" id="KW-0808">Transferase</keyword>
<comment type="similarity">
    <text evidence="6">Belongs to the GHMP kinase family. IspE subfamily.</text>
</comment>
<dbReference type="EMBL" id="CP002959">
    <property type="protein sequence ID" value="AFM10988.1"/>
    <property type="molecule type" value="Genomic_DNA"/>
</dbReference>
<keyword evidence="9" id="KW-1185">Reference proteome</keyword>
<evidence type="ECO:0000256" key="1">
    <source>
        <dbReference type="ARBA" id="ARBA00017473"/>
    </source>
</evidence>